<accession>A0A1G2SYJ4</accession>
<dbReference type="Pfam" id="PF01797">
    <property type="entry name" value="Y1_Tnp"/>
    <property type="match status" value="1"/>
</dbReference>
<dbReference type="GO" id="GO:0004803">
    <property type="term" value="F:transposase activity"/>
    <property type="evidence" value="ECO:0007669"/>
    <property type="project" value="InterPro"/>
</dbReference>
<dbReference type="GO" id="GO:0003677">
    <property type="term" value="F:DNA binding"/>
    <property type="evidence" value="ECO:0007669"/>
    <property type="project" value="InterPro"/>
</dbReference>
<name>A0A1G2SYJ4_9BACT</name>
<sequence length="218" mass="25784">MRDIPFVEKEYYHIYNRGVDGRKILLEHKDLERFIKSMREFNTIKPIGSIYENRERKRGSRASTTEGKPLVKFTVYGINPNHFHFMLEQVSEKGIEKFMHRLGTGFSKYFNAKYKRSGSLFQGKFKAKLIDTNEYLLHLSAYINLNHLAHSRGSRASTICQTSWEEYMNKNFPEPICAKERILEQFKNRAEYKKFAEESLRGIIERKILLEELEETGI</sequence>
<dbReference type="EMBL" id="MHVH01000006">
    <property type="protein sequence ID" value="OHA90063.1"/>
    <property type="molecule type" value="Genomic_DNA"/>
</dbReference>
<comment type="caution">
    <text evidence="2">The sequence shown here is derived from an EMBL/GenBank/DDBJ whole genome shotgun (WGS) entry which is preliminary data.</text>
</comment>
<proteinExistence type="predicted"/>
<evidence type="ECO:0000313" key="2">
    <source>
        <dbReference type="EMBL" id="OHA90063.1"/>
    </source>
</evidence>
<dbReference type="Proteomes" id="UP000178107">
    <property type="component" value="Unassembled WGS sequence"/>
</dbReference>
<dbReference type="Gene3D" id="3.30.70.1290">
    <property type="entry name" value="Transposase IS200-like"/>
    <property type="match status" value="1"/>
</dbReference>
<evidence type="ECO:0000313" key="3">
    <source>
        <dbReference type="Proteomes" id="UP000178107"/>
    </source>
</evidence>
<reference evidence="2 3" key="1">
    <citation type="journal article" date="2016" name="Nat. Commun.">
        <title>Thousands of microbial genomes shed light on interconnected biogeochemical processes in an aquifer system.</title>
        <authorList>
            <person name="Anantharaman K."/>
            <person name="Brown C.T."/>
            <person name="Hug L.A."/>
            <person name="Sharon I."/>
            <person name="Castelle C.J."/>
            <person name="Probst A.J."/>
            <person name="Thomas B.C."/>
            <person name="Singh A."/>
            <person name="Wilkins M.J."/>
            <person name="Karaoz U."/>
            <person name="Brodie E.L."/>
            <person name="Williams K.H."/>
            <person name="Hubbard S.S."/>
            <person name="Banfield J.F."/>
        </authorList>
    </citation>
    <scope>NUCLEOTIDE SEQUENCE [LARGE SCALE GENOMIC DNA]</scope>
</reference>
<protein>
    <recommendedName>
        <fullName evidence="1">Transposase IS200-like domain-containing protein</fullName>
    </recommendedName>
</protein>
<gene>
    <name evidence="2" type="ORF">A2838_00285</name>
</gene>
<dbReference type="PANTHER" id="PTHR34322:SF2">
    <property type="entry name" value="TRANSPOSASE IS200-LIKE DOMAIN-CONTAINING PROTEIN"/>
    <property type="match status" value="1"/>
</dbReference>
<organism evidence="2 3">
    <name type="scientific">Candidatus Zambryskibacteria bacterium RIFCSPHIGHO2_01_FULL_46_25</name>
    <dbReference type="NCBI Taxonomy" id="1802738"/>
    <lineage>
        <taxon>Bacteria</taxon>
        <taxon>Candidatus Zambryskiibacteriota</taxon>
    </lineage>
</organism>
<dbReference type="InterPro" id="IPR036515">
    <property type="entry name" value="Transposase_17_sf"/>
</dbReference>
<dbReference type="SUPFAM" id="SSF143422">
    <property type="entry name" value="Transposase IS200-like"/>
    <property type="match status" value="1"/>
</dbReference>
<evidence type="ECO:0000259" key="1">
    <source>
        <dbReference type="SMART" id="SM01321"/>
    </source>
</evidence>
<dbReference type="SMART" id="SM01321">
    <property type="entry name" value="Y1_Tnp"/>
    <property type="match status" value="1"/>
</dbReference>
<dbReference type="InterPro" id="IPR002686">
    <property type="entry name" value="Transposase_17"/>
</dbReference>
<dbReference type="PANTHER" id="PTHR34322">
    <property type="entry name" value="TRANSPOSASE, Y1_TNP DOMAIN-CONTAINING"/>
    <property type="match status" value="1"/>
</dbReference>
<feature type="domain" description="Transposase IS200-like" evidence="1">
    <location>
        <begin position="7"/>
        <end position="146"/>
    </location>
</feature>
<dbReference type="AlphaFoldDB" id="A0A1G2SYJ4"/>
<dbReference type="GO" id="GO:0006313">
    <property type="term" value="P:DNA transposition"/>
    <property type="evidence" value="ECO:0007669"/>
    <property type="project" value="InterPro"/>
</dbReference>